<feature type="compositionally biased region" description="Basic and acidic residues" evidence="1">
    <location>
        <begin position="375"/>
        <end position="385"/>
    </location>
</feature>
<feature type="region of interest" description="Disordered" evidence="1">
    <location>
        <begin position="232"/>
        <end position="317"/>
    </location>
</feature>
<proteinExistence type="predicted"/>
<gene>
    <name evidence="2" type="ORF">CSUB01_01592</name>
</gene>
<dbReference type="OMA" id="PPILWLH"/>
<evidence type="ECO:0000256" key="1">
    <source>
        <dbReference type="SAM" id="MobiDB-lite"/>
    </source>
</evidence>
<sequence length="397" mass="45066">MPDNNSSDNFFVRFKQMIDDHVASAFQRVLGIPTAVSRLNSSWPEPPRPSQSDEKGRGITTTLEDGGATDAVQSHGSSSRYPRRTVFDLFSSMSPMQALFEADKLTESLYQVMWISFLIDSPYSPLRLHDLPQPTPKDLPKGADPTLFGFEDAFEDLLMVSSGQGLPDIHERLRFRKECRESFPQGLPPILWLHQLTRQGLWDGWDTRPEVLNGAVKERWRRWLQEQDDPFHEGRLLPAPSHPSPQVPEMTPGFEEAAREVRARPEQDDHGETEEDSYFSVMGKARLNTSREASASTSTPELSKMHSTTRDLSPQGLPAGWRVVENVQEREDEKGNVHVTKTVTTFNDRGEEVGRQTERRSEYTWSASFSTGNGKNKDQQQRDTEGGGNDKSSWFWK</sequence>
<evidence type="ECO:0000313" key="2">
    <source>
        <dbReference type="EMBL" id="KDN68387.1"/>
    </source>
</evidence>
<dbReference type="OrthoDB" id="4586300at2759"/>
<protein>
    <submittedName>
        <fullName evidence="2">Uncharacterized protein</fullName>
    </submittedName>
</protein>
<organism evidence="2 3">
    <name type="scientific">Colletotrichum sublineola</name>
    <name type="common">Sorghum anthracnose fungus</name>
    <dbReference type="NCBI Taxonomy" id="1173701"/>
    <lineage>
        <taxon>Eukaryota</taxon>
        <taxon>Fungi</taxon>
        <taxon>Dikarya</taxon>
        <taxon>Ascomycota</taxon>
        <taxon>Pezizomycotina</taxon>
        <taxon>Sordariomycetes</taxon>
        <taxon>Hypocreomycetidae</taxon>
        <taxon>Glomerellales</taxon>
        <taxon>Glomerellaceae</taxon>
        <taxon>Colletotrichum</taxon>
        <taxon>Colletotrichum graminicola species complex</taxon>
    </lineage>
</organism>
<dbReference type="STRING" id="1173701.A0A066XHH8"/>
<feature type="region of interest" description="Disordered" evidence="1">
    <location>
        <begin position="341"/>
        <end position="397"/>
    </location>
</feature>
<evidence type="ECO:0000313" key="3">
    <source>
        <dbReference type="Proteomes" id="UP000027238"/>
    </source>
</evidence>
<feature type="compositionally biased region" description="Basic and acidic residues" evidence="1">
    <location>
        <begin position="348"/>
        <end position="362"/>
    </location>
</feature>
<dbReference type="Proteomes" id="UP000027238">
    <property type="component" value="Unassembled WGS sequence"/>
</dbReference>
<feature type="compositionally biased region" description="Polar residues" evidence="1">
    <location>
        <begin position="363"/>
        <end position="374"/>
    </location>
</feature>
<name>A0A066XHH8_COLSU</name>
<dbReference type="eggNOG" id="ENOG502RJXY">
    <property type="taxonomic scope" value="Eukaryota"/>
</dbReference>
<dbReference type="AlphaFoldDB" id="A0A066XHH8"/>
<reference evidence="3" key="1">
    <citation type="journal article" date="2014" name="Genome Announc.">
        <title>Draft genome sequence of Colletotrichum sublineola, a destructive pathogen of cultivated sorghum.</title>
        <authorList>
            <person name="Baroncelli R."/>
            <person name="Sanz-Martin J.M."/>
            <person name="Rech G.E."/>
            <person name="Sukno S.A."/>
            <person name="Thon M.R."/>
        </authorList>
    </citation>
    <scope>NUCLEOTIDE SEQUENCE [LARGE SCALE GENOMIC DNA]</scope>
    <source>
        <strain evidence="3">TX430BB</strain>
    </source>
</reference>
<feature type="compositionally biased region" description="Polar residues" evidence="1">
    <location>
        <begin position="287"/>
        <end position="301"/>
    </location>
</feature>
<feature type="compositionally biased region" description="Basic and acidic residues" evidence="1">
    <location>
        <begin position="256"/>
        <end position="270"/>
    </location>
</feature>
<keyword evidence="3" id="KW-1185">Reference proteome</keyword>
<dbReference type="EMBL" id="JMSE01000674">
    <property type="protein sequence ID" value="KDN68387.1"/>
    <property type="molecule type" value="Genomic_DNA"/>
</dbReference>
<comment type="caution">
    <text evidence="2">The sequence shown here is derived from an EMBL/GenBank/DDBJ whole genome shotgun (WGS) entry which is preliminary data.</text>
</comment>
<accession>A0A066XHH8</accession>
<dbReference type="HOGENOM" id="CLU_683355_0_0_1"/>
<feature type="region of interest" description="Disordered" evidence="1">
    <location>
        <begin position="38"/>
        <end position="79"/>
    </location>
</feature>